<dbReference type="InterPro" id="IPR036704">
    <property type="entry name" value="RraA/RraA-like_sf"/>
</dbReference>
<keyword evidence="1" id="KW-0479">Metal-binding</keyword>
<dbReference type="STRING" id="765440.A0A0C3BRV2"/>
<dbReference type="AlphaFoldDB" id="A0A0C3BRV2"/>
<keyword evidence="1" id="KW-0460">Magnesium</keyword>
<evidence type="ECO:0000313" key="3">
    <source>
        <dbReference type="Proteomes" id="UP000054166"/>
    </source>
</evidence>
<keyword evidence="3" id="KW-1185">Reference proteome</keyword>
<reference evidence="3" key="2">
    <citation type="submission" date="2015-01" db="EMBL/GenBank/DDBJ databases">
        <title>Evolutionary Origins and Diversification of the Mycorrhizal Mutualists.</title>
        <authorList>
            <consortium name="DOE Joint Genome Institute"/>
            <consortium name="Mycorrhizal Genomics Consortium"/>
            <person name="Kohler A."/>
            <person name="Kuo A."/>
            <person name="Nagy L.G."/>
            <person name="Floudas D."/>
            <person name="Copeland A."/>
            <person name="Barry K.W."/>
            <person name="Cichocki N."/>
            <person name="Veneault-Fourrey C."/>
            <person name="LaButti K."/>
            <person name="Lindquist E.A."/>
            <person name="Lipzen A."/>
            <person name="Lundell T."/>
            <person name="Morin E."/>
            <person name="Murat C."/>
            <person name="Riley R."/>
            <person name="Ohm R."/>
            <person name="Sun H."/>
            <person name="Tunlid A."/>
            <person name="Henrissat B."/>
            <person name="Grigoriev I.V."/>
            <person name="Hibbett D.S."/>
            <person name="Martin F."/>
        </authorList>
    </citation>
    <scope>NUCLEOTIDE SEQUENCE [LARGE SCALE GENOMIC DNA]</scope>
    <source>
        <strain evidence="3">F 1598</strain>
    </source>
</reference>
<evidence type="ECO:0000313" key="2">
    <source>
        <dbReference type="EMBL" id="KIM89238.1"/>
    </source>
</evidence>
<dbReference type="Proteomes" id="UP000054166">
    <property type="component" value="Unassembled WGS sequence"/>
</dbReference>
<proteinExistence type="predicted"/>
<accession>A0A0C3BRV2</accession>
<dbReference type="PANTHER" id="PTHR33254:SF28">
    <property type="entry name" value="4-HYDROXY-4-METHYL-2-OXOGLUTARATE ALDOLASE"/>
    <property type="match status" value="1"/>
</dbReference>
<organism evidence="2 3">
    <name type="scientific">Piloderma croceum (strain F 1598)</name>
    <dbReference type="NCBI Taxonomy" id="765440"/>
    <lineage>
        <taxon>Eukaryota</taxon>
        <taxon>Fungi</taxon>
        <taxon>Dikarya</taxon>
        <taxon>Basidiomycota</taxon>
        <taxon>Agaricomycotina</taxon>
        <taxon>Agaricomycetes</taxon>
        <taxon>Agaricomycetidae</taxon>
        <taxon>Atheliales</taxon>
        <taxon>Atheliaceae</taxon>
        <taxon>Piloderma</taxon>
    </lineage>
</organism>
<dbReference type="SUPFAM" id="SSF89562">
    <property type="entry name" value="RraA-like"/>
    <property type="match status" value="1"/>
</dbReference>
<name>A0A0C3BRV2_PILCF</name>
<sequence length="225" mass="24345">MTQDPIATALHAFSTCDISDALLKLNQPHGGFLADLTLWSPKRQEGPTKVVGSAYTVKYVRHTKNSKTTESGHYIDSIPPGSVVFVSAPPNIVNAVYGGLMSNRAKVAGAVGTVVDGRIRDLNEHRELDYPVFARNVGTASPYEVVHVSEINVPVRLQSTEQEAIINPGDYLVGDLNGVVCLPRHLAEKVLALMGPQVEADRLIALDIQQGKSFLEASKEHRSVP</sequence>
<dbReference type="InParanoid" id="A0A0C3BRV2"/>
<feature type="binding site" evidence="1">
    <location>
        <position position="120"/>
    </location>
    <ligand>
        <name>substrate</name>
    </ligand>
</feature>
<reference evidence="2 3" key="1">
    <citation type="submission" date="2014-04" db="EMBL/GenBank/DDBJ databases">
        <authorList>
            <consortium name="DOE Joint Genome Institute"/>
            <person name="Kuo A."/>
            <person name="Tarkka M."/>
            <person name="Buscot F."/>
            <person name="Kohler A."/>
            <person name="Nagy L.G."/>
            <person name="Floudas D."/>
            <person name="Copeland A."/>
            <person name="Barry K.W."/>
            <person name="Cichocki N."/>
            <person name="Veneault-Fourrey C."/>
            <person name="LaButti K."/>
            <person name="Lindquist E.A."/>
            <person name="Lipzen A."/>
            <person name="Lundell T."/>
            <person name="Morin E."/>
            <person name="Murat C."/>
            <person name="Sun H."/>
            <person name="Tunlid A."/>
            <person name="Henrissat B."/>
            <person name="Grigoriev I.V."/>
            <person name="Hibbett D.S."/>
            <person name="Martin F."/>
            <person name="Nordberg H.P."/>
            <person name="Cantor M.N."/>
            <person name="Hua S.X."/>
        </authorList>
    </citation>
    <scope>NUCLEOTIDE SEQUENCE [LARGE SCALE GENOMIC DNA]</scope>
    <source>
        <strain evidence="2 3">F 1598</strain>
    </source>
</reference>
<comment type="cofactor">
    <cofactor evidence="1">
        <name>Mg(2+)</name>
        <dbReference type="ChEBI" id="CHEBI:18420"/>
    </cofactor>
</comment>
<dbReference type="GO" id="GO:0046872">
    <property type="term" value="F:metal ion binding"/>
    <property type="evidence" value="ECO:0007669"/>
    <property type="project" value="UniProtKB-KW"/>
</dbReference>
<dbReference type="InterPro" id="IPR005493">
    <property type="entry name" value="RraA/RraA-like"/>
</dbReference>
<dbReference type="GO" id="GO:0047443">
    <property type="term" value="F:4-hydroxy-4-methyl-2-oxoglutarate aldolase activity"/>
    <property type="evidence" value="ECO:0007669"/>
    <property type="project" value="TreeGrafter"/>
</dbReference>
<dbReference type="CDD" id="cd16841">
    <property type="entry name" value="RraA_family"/>
    <property type="match status" value="1"/>
</dbReference>
<evidence type="ECO:0000256" key="1">
    <source>
        <dbReference type="PIRSR" id="PIRSR605493-1"/>
    </source>
</evidence>
<dbReference type="EMBL" id="KN832975">
    <property type="protein sequence ID" value="KIM89238.1"/>
    <property type="molecule type" value="Genomic_DNA"/>
</dbReference>
<protein>
    <submittedName>
        <fullName evidence="2">Uncharacterized protein</fullName>
    </submittedName>
</protein>
<dbReference type="PANTHER" id="PTHR33254">
    <property type="entry name" value="4-HYDROXY-4-METHYL-2-OXOGLUTARATE ALDOLASE 3-RELATED"/>
    <property type="match status" value="1"/>
</dbReference>
<dbReference type="Gene3D" id="3.50.30.40">
    <property type="entry name" value="Ribonuclease E inhibitor RraA/RraA-like"/>
    <property type="match status" value="1"/>
</dbReference>
<feature type="binding site" evidence="1">
    <location>
        <begin position="98"/>
        <end position="101"/>
    </location>
    <ligand>
        <name>substrate</name>
    </ligand>
</feature>
<dbReference type="GO" id="GO:0008948">
    <property type="term" value="F:oxaloacetate decarboxylase activity"/>
    <property type="evidence" value="ECO:0007669"/>
    <property type="project" value="TreeGrafter"/>
</dbReference>
<dbReference type="HOGENOM" id="CLU_072626_0_1_1"/>
<gene>
    <name evidence="2" type="ORF">PILCRDRAFT_813171</name>
</gene>
<feature type="binding site" evidence="1">
    <location>
        <position position="121"/>
    </location>
    <ligand>
        <name>Mg(2+)</name>
        <dbReference type="ChEBI" id="CHEBI:18420"/>
    </ligand>
</feature>
<dbReference type="OrthoDB" id="1476984at2759"/>
<dbReference type="Pfam" id="PF03737">
    <property type="entry name" value="RraA-like"/>
    <property type="match status" value="1"/>
</dbReference>